<dbReference type="AlphaFoldDB" id="A0A1X4H8A4"/>
<dbReference type="Pfam" id="PF07790">
    <property type="entry name" value="Pilin_N"/>
    <property type="match status" value="1"/>
</dbReference>
<gene>
    <name evidence="2" type="ORF">B9H04_07365</name>
</gene>
<accession>A0A1X4H8A4</accession>
<protein>
    <recommendedName>
        <fullName evidence="1">Archaeal Type IV pilin N-terminal domain-containing protein</fullName>
    </recommendedName>
</protein>
<proteinExistence type="predicted"/>
<evidence type="ECO:0000313" key="2">
    <source>
        <dbReference type="EMBL" id="OSP07898.1"/>
    </source>
</evidence>
<reference evidence="2 3" key="1">
    <citation type="submission" date="2017-04" db="EMBL/GenBank/DDBJ databases">
        <title>MLSA of the genus Halorubrum.</title>
        <authorList>
            <person name="De La Haba R."/>
            <person name="Sanchez-Porro C."/>
            <person name="Infante-Dominguez C."/>
            <person name="Ventosa A."/>
        </authorList>
    </citation>
    <scope>NUCLEOTIDE SEQUENCE [LARGE SCALE GENOMIC DNA]</scope>
    <source>
        <strain evidence="2 3">DSM 17463</strain>
    </source>
</reference>
<evidence type="ECO:0000259" key="1">
    <source>
        <dbReference type="Pfam" id="PF07790"/>
    </source>
</evidence>
<organism evidence="2 3">
    <name type="scientific">Halorubrum ezzemoulense DSM 17463</name>
    <dbReference type="NCBI Taxonomy" id="1121945"/>
    <lineage>
        <taxon>Archaea</taxon>
        <taxon>Methanobacteriati</taxon>
        <taxon>Methanobacteriota</taxon>
        <taxon>Stenosarchaea group</taxon>
        <taxon>Halobacteria</taxon>
        <taxon>Halobacteriales</taxon>
        <taxon>Haloferacaceae</taxon>
        <taxon>Halorubrum</taxon>
    </lineage>
</organism>
<feature type="domain" description="Archaeal Type IV pilin N-terminal" evidence="1">
    <location>
        <begin position="1"/>
        <end position="69"/>
    </location>
</feature>
<name>A0A1X4H8A4_HALEZ</name>
<sequence>MVTIVVILAAIVSVAAFGFVDNISEPAPNVADTTGEFEAGGDFDEQVVRITHIAGEDVALNDLEIVVRAGGESMSDTEVRLVNLPPSLSTFDTDSYEGNDGLASGQGVTDGVLFDGSSSWGAGQMIKFRIPVGAADFRDPPVGSNPDADELEVTIIHTPSGSIISRSTFTP</sequence>
<evidence type="ECO:0000313" key="3">
    <source>
        <dbReference type="Proteomes" id="UP000193587"/>
    </source>
</evidence>
<dbReference type="InterPro" id="IPR012859">
    <property type="entry name" value="Pilin_N_archaeal"/>
</dbReference>
<dbReference type="Proteomes" id="UP000193587">
    <property type="component" value="Unassembled WGS sequence"/>
</dbReference>
<dbReference type="EMBL" id="NEDJ01000019">
    <property type="protein sequence ID" value="OSP07898.1"/>
    <property type="molecule type" value="Genomic_DNA"/>
</dbReference>
<comment type="caution">
    <text evidence="2">The sequence shown here is derived from an EMBL/GenBank/DDBJ whole genome shotgun (WGS) entry which is preliminary data.</text>
</comment>